<evidence type="ECO:0000313" key="2">
    <source>
        <dbReference type="Proteomes" id="UP001328107"/>
    </source>
</evidence>
<comment type="caution">
    <text evidence="1">The sequence shown here is derived from an EMBL/GenBank/DDBJ whole genome shotgun (WGS) entry which is preliminary data.</text>
</comment>
<feature type="non-terminal residue" evidence="1">
    <location>
        <position position="1"/>
    </location>
</feature>
<reference evidence="2" key="1">
    <citation type="submission" date="2022-10" db="EMBL/GenBank/DDBJ databases">
        <title>Genome assembly of Pristionchus species.</title>
        <authorList>
            <person name="Yoshida K."/>
            <person name="Sommer R.J."/>
        </authorList>
    </citation>
    <scope>NUCLEOTIDE SEQUENCE [LARGE SCALE GENOMIC DNA]</scope>
    <source>
        <strain evidence="2">RS5460</strain>
    </source>
</reference>
<organism evidence="1 2">
    <name type="scientific">Pristionchus mayeri</name>
    <dbReference type="NCBI Taxonomy" id="1317129"/>
    <lineage>
        <taxon>Eukaryota</taxon>
        <taxon>Metazoa</taxon>
        <taxon>Ecdysozoa</taxon>
        <taxon>Nematoda</taxon>
        <taxon>Chromadorea</taxon>
        <taxon>Rhabditida</taxon>
        <taxon>Rhabditina</taxon>
        <taxon>Diplogasteromorpha</taxon>
        <taxon>Diplogasteroidea</taxon>
        <taxon>Neodiplogasteridae</taxon>
        <taxon>Pristionchus</taxon>
    </lineage>
</organism>
<gene>
    <name evidence="1" type="ORF">PMAYCL1PPCAC_29882</name>
</gene>
<protein>
    <submittedName>
        <fullName evidence="1">Uncharacterized protein</fullName>
    </submittedName>
</protein>
<dbReference type="EMBL" id="BTRK01000006">
    <property type="protein sequence ID" value="GMR59687.1"/>
    <property type="molecule type" value="Genomic_DNA"/>
</dbReference>
<name>A0AAN5DBT7_9BILA</name>
<proteinExistence type="predicted"/>
<sequence>SRAAQGIKVGEREGGFSVRVPSEKESVTVSTIGDGFYLKMGLDVYKCSKGGAQLMRTINEKENSLNPTTFIKEFEGRKYAHRLDREEGILIDESKLDLNKHQVAAIHRHNLICLPWGMGVLEGSSPDNSPGIIHVNSLVMLPSFLDDSSPFLFFQSILHPNLVILNTNSG</sequence>
<feature type="non-terminal residue" evidence="1">
    <location>
        <position position="170"/>
    </location>
</feature>
<keyword evidence="2" id="KW-1185">Reference proteome</keyword>
<evidence type="ECO:0000313" key="1">
    <source>
        <dbReference type="EMBL" id="GMR59687.1"/>
    </source>
</evidence>
<accession>A0AAN5DBT7</accession>
<dbReference type="Proteomes" id="UP001328107">
    <property type="component" value="Unassembled WGS sequence"/>
</dbReference>
<dbReference type="AlphaFoldDB" id="A0AAN5DBT7"/>